<keyword evidence="4 7" id="KW-0812">Transmembrane</keyword>
<keyword evidence="3 7" id="KW-0813">Transport</keyword>
<evidence type="ECO:0000256" key="7">
    <source>
        <dbReference type="RuleBase" id="RU000477"/>
    </source>
</evidence>
<evidence type="ECO:0000256" key="6">
    <source>
        <dbReference type="ARBA" id="ARBA00023136"/>
    </source>
</evidence>
<evidence type="ECO:0000313" key="9">
    <source>
        <dbReference type="EMBL" id="SFE83988.1"/>
    </source>
</evidence>
<dbReference type="InterPro" id="IPR000425">
    <property type="entry name" value="MIP"/>
</dbReference>
<gene>
    <name evidence="9" type="ORF">SAMN04488541_10086</name>
</gene>
<dbReference type="InterPro" id="IPR022357">
    <property type="entry name" value="MIP_CS"/>
</dbReference>
<evidence type="ECO:0000256" key="2">
    <source>
        <dbReference type="ARBA" id="ARBA00006175"/>
    </source>
</evidence>
<dbReference type="GO" id="GO:0015254">
    <property type="term" value="F:glycerol channel activity"/>
    <property type="evidence" value="ECO:0007669"/>
    <property type="project" value="TreeGrafter"/>
</dbReference>
<dbReference type="Pfam" id="PF00230">
    <property type="entry name" value="MIP"/>
    <property type="match status" value="1"/>
</dbReference>
<keyword evidence="10" id="KW-1185">Reference proteome</keyword>
<comment type="similarity">
    <text evidence="2 7">Belongs to the MIP/aquaporin (TC 1.A.8) family.</text>
</comment>
<dbReference type="OrthoDB" id="9807293at2"/>
<dbReference type="SUPFAM" id="SSF81338">
    <property type="entry name" value="Aquaporin-like"/>
    <property type="match status" value="1"/>
</dbReference>
<evidence type="ECO:0000256" key="1">
    <source>
        <dbReference type="ARBA" id="ARBA00004141"/>
    </source>
</evidence>
<dbReference type="AlphaFoldDB" id="A0A1I2DU93"/>
<dbReference type="PANTHER" id="PTHR43829:SF9">
    <property type="entry name" value="AQUAPORIN-9"/>
    <property type="match status" value="1"/>
</dbReference>
<evidence type="ECO:0000313" key="10">
    <source>
        <dbReference type="Proteomes" id="UP000199513"/>
    </source>
</evidence>
<accession>A0A1I2DU93</accession>
<dbReference type="RefSeq" id="WP_091541700.1">
    <property type="nucleotide sequence ID" value="NZ_FONY01000008.1"/>
</dbReference>
<comment type="subcellular location">
    <subcellularLocation>
        <location evidence="1">Membrane</location>
        <topology evidence="1">Multi-pass membrane protein</topology>
    </subcellularLocation>
</comment>
<dbReference type="InterPro" id="IPR050363">
    <property type="entry name" value="MIP/Aquaporin"/>
</dbReference>
<evidence type="ECO:0000256" key="3">
    <source>
        <dbReference type="ARBA" id="ARBA00022448"/>
    </source>
</evidence>
<name>A0A1I2DU93_9BACT</name>
<feature type="transmembrane region" description="Helical" evidence="8">
    <location>
        <begin position="36"/>
        <end position="55"/>
    </location>
</feature>
<feature type="transmembrane region" description="Helical" evidence="8">
    <location>
        <begin position="160"/>
        <end position="184"/>
    </location>
</feature>
<evidence type="ECO:0000256" key="5">
    <source>
        <dbReference type="ARBA" id="ARBA00022989"/>
    </source>
</evidence>
<proteinExistence type="inferred from homology"/>
<sequence>MTSFLGELVGTMLLIILGDGVVGGVVLKETKSHNSGWIVITLGWGLAVAIAAYTAGKFSGAHLNPAVTLGLAAVGQFAWEKVPTYWLAQFIGAFLGAVVVYLHYLPHWAKTEDKDAKLGVFCSSPAIRNPLTNFISEVIGTFVLVFGLLAIGANEFAQGLNVLIVGFLIVSIGLSLGGTTGYAINPARDLAPRLAHFLLPIPDKRDSDWGYAWIPVTAPLIGGVLGAIVYTSLF</sequence>
<protein>
    <submittedName>
        <fullName evidence="9">Glycerol uptake facilitator protein</fullName>
    </submittedName>
</protein>
<feature type="transmembrane region" description="Helical" evidence="8">
    <location>
        <begin position="86"/>
        <end position="104"/>
    </location>
</feature>
<dbReference type="PRINTS" id="PR00783">
    <property type="entry name" value="MINTRINSICP"/>
</dbReference>
<feature type="transmembrane region" description="Helical" evidence="8">
    <location>
        <begin position="134"/>
        <end position="153"/>
    </location>
</feature>
<organism evidence="9 10">
    <name type="scientific">Thermoflexibacter ruber</name>
    <dbReference type="NCBI Taxonomy" id="1003"/>
    <lineage>
        <taxon>Bacteria</taxon>
        <taxon>Pseudomonadati</taxon>
        <taxon>Bacteroidota</taxon>
        <taxon>Cytophagia</taxon>
        <taxon>Cytophagales</taxon>
        <taxon>Thermoflexibacteraceae</taxon>
        <taxon>Thermoflexibacter</taxon>
    </lineage>
</organism>
<feature type="transmembrane region" description="Helical" evidence="8">
    <location>
        <begin position="6"/>
        <end position="27"/>
    </location>
</feature>
<keyword evidence="5 8" id="KW-1133">Transmembrane helix</keyword>
<evidence type="ECO:0000256" key="8">
    <source>
        <dbReference type="SAM" id="Phobius"/>
    </source>
</evidence>
<dbReference type="NCBIfam" id="TIGR00861">
    <property type="entry name" value="MIP"/>
    <property type="match status" value="1"/>
</dbReference>
<keyword evidence="6 8" id="KW-0472">Membrane</keyword>
<feature type="transmembrane region" description="Helical" evidence="8">
    <location>
        <begin position="212"/>
        <end position="233"/>
    </location>
</feature>
<dbReference type="EMBL" id="FONY01000008">
    <property type="protein sequence ID" value="SFE83988.1"/>
    <property type="molecule type" value="Genomic_DNA"/>
</dbReference>
<dbReference type="PROSITE" id="PS00221">
    <property type="entry name" value="MIP"/>
    <property type="match status" value="1"/>
</dbReference>
<dbReference type="STRING" id="1003.SAMN04488541_10086"/>
<reference evidence="9 10" key="1">
    <citation type="submission" date="2016-10" db="EMBL/GenBank/DDBJ databases">
        <authorList>
            <person name="de Groot N.N."/>
        </authorList>
    </citation>
    <scope>NUCLEOTIDE SEQUENCE [LARGE SCALE GENOMIC DNA]</scope>
    <source>
        <strain>GEY</strain>
        <strain evidence="10">DSM 9560</strain>
    </source>
</reference>
<evidence type="ECO:0000256" key="4">
    <source>
        <dbReference type="ARBA" id="ARBA00022692"/>
    </source>
</evidence>
<dbReference type="InterPro" id="IPR023271">
    <property type="entry name" value="Aquaporin-like"/>
</dbReference>
<dbReference type="PANTHER" id="PTHR43829">
    <property type="entry name" value="AQUAPORIN OR AQUAGLYCEROPORIN RELATED"/>
    <property type="match status" value="1"/>
</dbReference>
<dbReference type="GO" id="GO:0005886">
    <property type="term" value="C:plasma membrane"/>
    <property type="evidence" value="ECO:0007669"/>
    <property type="project" value="TreeGrafter"/>
</dbReference>
<dbReference type="Gene3D" id="1.20.1080.10">
    <property type="entry name" value="Glycerol uptake facilitator protein"/>
    <property type="match status" value="1"/>
</dbReference>
<dbReference type="Proteomes" id="UP000199513">
    <property type="component" value="Unassembled WGS sequence"/>
</dbReference>